<gene>
    <name evidence="2" type="ORF">GCM10010446_04580</name>
</gene>
<organism evidence="2 3">
    <name type="scientific">Streptomyces enissocaesilis</name>
    <dbReference type="NCBI Taxonomy" id="332589"/>
    <lineage>
        <taxon>Bacteria</taxon>
        <taxon>Bacillati</taxon>
        <taxon>Actinomycetota</taxon>
        <taxon>Actinomycetes</taxon>
        <taxon>Kitasatosporales</taxon>
        <taxon>Streptomycetaceae</taxon>
        <taxon>Streptomyces</taxon>
        <taxon>Streptomyces rochei group</taxon>
    </lineage>
</organism>
<sequence length="88" mass="9619">MTDRRPLGTGPTDTPDARGAAPRRALSSPPNAPRTPSPARPTGRRVLGTTTATRHRQRGRAEYGQNRTSGIKYCTGECARAQAQREYR</sequence>
<evidence type="ECO:0000256" key="1">
    <source>
        <dbReference type="SAM" id="MobiDB-lite"/>
    </source>
</evidence>
<evidence type="ECO:0000313" key="3">
    <source>
        <dbReference type="Proteomes" id="UP001500403"/>
    </source>
</evidence>
<dbReference type="EMBL" id="BAAAUD010000007">
    <property type="protein sequence ID" value="GAA2923467.1"/>
    <property type="molecule type" value="Genomic_DNA"/>
</dbReference>
<reference evidence="2 3" key="1">
    <citation type="journal article" date="2019" name="Int. J. Syst. Evol. Microbiol.">
        <title>The Global Catalogue of Microorganisms (GCM) 10K type strain sequencing project: providing services to taxonomists for standard genome sequencing and annotation.</title>
        <authorList>
            <consortium name="The Broad Institute Genomics Platform"/>
            <consortium name="The Broad Institute Genome Sequencing Center for Infectious Disease"/>
            <person name="Wu L."/>
            <person name="Ma J."/>
        </authorList>
    </citation>
    <scope>NUCLEOTIDE SEQUENCE [LARGE SCALE GENOMIC DNA]</scope>
    <source>
        <strain evidence="2 3">JCM 9088</strain>
    </source>
</reference>
<dbReference type="RefSeq" id="WP_344489719.1">
    <property type="nucleotide sequence ID" value="NZ_BAAAUD010000007.1"/>
</dbReference>
<comment type="caution">
    <text evidence="2">The sequence shown here is derived from an EMBL/GenBank/DDBJ whole genome shotgun (WGS) entry which is preliminary data.</text>
</comment>
<dbReference type="Proteomes" id="UP001500403">
    <property type="component" value="Unassembled WGS sequence"/>
</dbReference>
<evidence type="ECO:0000313" key="2">
    <source>
        <dbReference type="EMBL" id="GAA2923467.1"/>
    </source>
</evidence>
<protein>
    <submittedName>
        <fullName evidence="2">Uncharacterized protein</fullName>
    </submittedName>
</protein>
<feature type="compositionally biased region" description="Pro residues" evidence="1">
    <location>
        <begin position="30"/>
        <end position="39"/>
    </location>
</feature>
<keyword evidence="3" id="KW-1185">Reference proteome</keyword>
<accession>A0ABN3WS20</accession>
<name>A0ABN3WS20_9ACTN</name>
<proteinExistence type="predicted"/>
<feature type="region of interest" description="Disordered" evidence="1">
    <location>
        <begin position="1"/>
        <end position="69"/>
    </location>
</feature>